<feature type="signal peptide" evidence="12">
    <location>
        <begin position="1"/>
        <end position="19"/>
    </location>
</feature>
<keyword evidence="5 10" id="KW-0812">Transmembrane</keyword>
<dbReference type="Gene3D" id="2.40.170.20">
    <property type="entry name" value="TonB-dependent receptor, beta-barrel domain"/>
    <property type="match status" value="1"/>
</dbReference>
<evidence type="ECO:0000256" key="2">
    <source>
        <dbReference type="ARBA" id="ARBA00022448"/>
    </source>
</evidence>
<keyword evidence="4" id="KW-0410">Iron transport</keyword>
<evidence type="ECO:0000256" key="8">
    <source>
        <dbReference type="ARBA" id="ARBA00023136"/>
    </source>
</evidence>
<dbReference type="InterPro" id="IPR023997">
    <property type="entry name" value="TonB-dep_OMP_SusC/RagA_CS"/>
</dbReference>
<dbReference type="Pfam" id="PF00593">
    <property type="entry name" value="TonB_dep_Rec_b-barrel"/>
    <property type="match status" value="1"/>
</dbReference>
<reference evidence="14 15" key="1">
    <citation type="submission" date="2020-12" db="EMBL/GenBank/DDBJ databases">
        <title>Salegentibacter orientalis sp. nov., isolated from costal sediment.</title>
        <authorList>
            <person name="Lian F.-B."/>
        </authorList>
    </citation>
    <scope>NUCLEOTIDE SEQUENCE [LARGE SCALE GENOMIC DNA]</scope>
    <source>
        <strain evidence="14 15">F60176</strain>
    </source>
</reference>
<keyword evidence="14" id="KW-0675">Receptor</keyword>
<keyword evidence="15" id="KW-1185">Reference proteome</keyword>
<dbReference type="InterPro" id="IPR023996">
    <property type="entry name" value="TonB-dep_OMP_SusC/RagA"/>
</dbReference>
<evidence type="ECO:0000256" key="11">
    <source>
        <dbReference type="RuleBase" id="RU003357"/>
    </source>
</evidence>
<keyword evidence="3 10" id="KW-1134">Transmembrane beta strand</keyword>
<sequence>MRVLLILIGLGLGSSYANSSYSQTKIDIALKDANLIEFFEEIQANTEFVFFYKDDILQENLRISVSLKKASLENILKSAFSNTSLDYKISDKQVVVKKLAQKSNRLPNINSENQQETLTVTGTVTEAKTGMPVPAANILEIGTSNGVMTDFDGNYSIDVPKDAVLKVSYIGYAAKEIQVNNRSEIDIVLEEDAAALDEVVVVGYGTQKRENLTGALSSMDFDETIENRPVTDASQALSGKMSGVWVSQNSGLPGEDASTIRIRGIGTLNNSSPLVLINGVEGKLSEINPNDIESITVLKDAASAAIYGSRAANGVVLVKTKQGTGGEAQISYNGYFGLQQIGRKYDLITNSAEYMDIWNIAVTNSGGDPLFPQDVIEGFRTGDDQYRYPNTNYLEEIFRTSPITEHNVSIRGGSEKSNYYLSFNFRDQEGIVRNTNSEKYGINLSLSNQVEDWLKVEGNVQASRKKYESPYDEISRALYLTMNGHPFSSPYNSNGEFGATQAIYEQGENAGKPIVDTRNPFPDLFNGKTLNVVNYLNVSGKVEVSLSPYLKFNSTINGQVTNGITDRYNELNYAYTEDGFRTLPLDYEQTITNQRNNSNEFYWVNFNTINFDKTYNEVHNFSSILGMQVESNEIKTTGAQKSDPPKEGIHQVDAATSNAIANGNRTEWKMLSYFGRINYNFDQKYLFEANLRADASSRFRKGNKWGVFPSFSAGWNISKEDFFNITSIDRLKLRASWGELGNQNINLIAGNYPYLTTVTQSNGTSYNFQNQFVPGTAITELVDRDISWETTKSIDIGLEATFLDNRISFEADYFNKLTEDILVRLPVPLILGGVSSPIQNIGEMRNEGVELLVNYQSHTYEKDWTYNIGGNVSFIENKVERFLDDSPDQLYLIREGFSYNTLYGLNAIGVYQSEQEIAEHIPQNSYQPKPGDLKYDDLNGDQKIDYRDKKVMGNTVPKITYGLSLGTSYKNWSINMVAQGIADVSSYTQNAWTEPLGISGGSITKRWRNAWTEDSPSSSLPSIKVNDTWNRRQSSFWVSDLSYLKIKNIQLSYDVSKSIMDDLGLKSATAYMNMSNVYTFVNNDYEGFDPERSTFDSGGYVYPAPRIMTIGLNINF</sequence>
<feature type="chain" id="PRO_5045598011" evidence="12">
    <location>
        <begin position="20"/>
        <end position="1116"/>
    </location>
</feature>
<gene>
    <name evidence="14" type="ORF">I6U50_08815</name>
</gene>
<dbReference type="PROSITE" id="PS52016">
    <property type="entry name" value="TONB_DEPENDENT_REC_3"/>
    <property type="match status" value="1"/>
</dbReference>
<evidence type="ECO:0000256" key="5">
    <source>
        <dbReference type="ARBA" id="ARBA00022692"/>
    </source>
</evidence>
<evidence type="ECO:0000256" key="3">
    <source>
        <dbReference type="ARBA" id="ARBA00022452"/>
    </source>
</evidence>
<feature type="domain" description="Secretin/TonB short N-terminal" evidence="13">
    <location>
        <begin position="48"/>
        <end position="99"/>
    </location>
</feature>
<evidence type="ECO:0000313" key="14">
    <source>
        <dbReference type="EMBL" id="MBI6120121.1"/>
    </source>
</evidence>
<organism evidence="14 15">
    <name type="scientific">Salegentibacter maritimus</name>
    <dbReference type="NCBI Taxonomy" id="2794347"/>
    <lineage>
        <taxon>Bacteria</taxon>
        <taxon>Pseudomonadati</taxon>
        <taxon>Bacteroidota</taxon>
        <taxon>Flavobacteriia</taxon>
        <taxon>Flavobacteriales</taxon>
        <taxon>Flavobacteriaceae</taxon>
        <taxon>Salegentibacter</taxon>
    </lineage>
</organism>
<dbReference type="Pfam" id="PF07715">
    <property type="entry name" value="Plug"/>
    <property type="match status" value="1"/>
</dbReference>
<evidence type="ECO:0000256" key="12">
    <source>
        <dbReference type="SAM" id="SignalP"/>
    </source>
</evidence>
<proteinExistence type="inferred from homology"/>
<evidence type="ECO:0000256" key="1">
    <source>
        <dbReference type="ARBA" id="ARBA00004571"/>
    </source>
</evidence>
<comment type="similarity">
    <text evidence="10 11">Belongs to the TonB-dependent receptor family.</text>
</comment>
<keyword evidence="7 11" id="KW-0798">TonB box</keyword>
<name>A0ABS0TGF3_9FLAO</name>
<evidence type="ECO:0000256" key="7">
    <source>
        <dbReference type="ARBA" id="ARBA00023077"/>
    </source>
</evidence>
<dbReference type="InterPro" id="IPR036942">
    <property type="entry name" value="Beta-barrel_TonB_sf"/>
</dbReference>
<dbReference type="Gene3D" id="2.60.40.1120">
    <property type="entry name" value="Carboxypeptidase-like, regulatory domain"/>
    <property type="match status" value="1"/>
</dbReference>
<dbReference type="NCBIfam" id="TIGR04057">
    <property type="entry name" value="SusC_RagA_signa"/>
    <property type="match status" value="1"/>
</dbReference>
<accession>A0ABS0TGF3</accession>
<dbReference type="Gene3D" id="2.170.130.10">
    <property type="entry name" value="TonB-dependent receptor, plug domain"/>
    <property type="match status" value="1"/>
</dbReference>
<keyword evidence="6" id="KW-0408">Iron</keyword>
<evidence type="ECO:0000313" key="15">
    <source>
        <dbReference type="Proteomes" id="UP000635665"/>
    </source>
</evidence>
<evidence type="ECO:0000256" key="10">
    <source>
        <dbReference type="PROSITE-ProRule" id="PRU01360"/>
    </source>
</evidence>
<keyword evidence="9 10" id="KW-0998">Cell outer membrane</keyword>
<dbReference type="InterPro" id="IPR000531">
    <property type="entry name" value="Beta-barrel_TonB"/>
</dbReference>
<keyword evidence="4" id="KW-0406">Ion transport</keyword>
<comment type="caution">
    <text evidence="14">The sequence shown here is derived from an EMBL/GenBank/DDBJ whole genome shotgun (WGS) entry which is preliminary data.</text>
</comment>
<keyword evidence="8 10" id="KW-0472">Membrane</keyword>
<dbReference type="Proteomes" id="UP000635665">
    <property type="component" value="Unassembled WGS sequence"/>
</dbReference>
<dbReference type="Pfam" id="PF07660">
    <property type="entry name" value="STN"/>
    <property type="match status" value="1"/>
</dbReference>
<comment type="subcellular location">
    <subcellularLocation>
        <location evidence="1 10">Cell outer membrane</location>
        <topology evidence="1 10">Multi-pass membrane protein</topology>
    </subcellularLocation>
</comment>
<dbReference type="SUPFAM" id="SSF56935">
    <property type="entry name" value="Porins"/>
    <property type="match status" value="1"/>
</dbReference>
<evidence type="ECO:0000256" key="9">
    <source>
        <dbReference type="ARBA" id="ARBA00023237"/>
    </source>
</evidence>
<dbReference type="InterPro" id="IPR008969">
    <property type="entry name" value="CarboxyPept-like_regulatory"/>
</dbReference>
<dbReference type="EMBL" id="JAEHNY010000007">
    <property type="protein sequence ID" value="MBI6120121.1"/>
    <property type="molecule type" value="Genomic_DNA"/>
</dbReference>
<protein>
    <submittedName>
        <fullName evidence="14">TonB-dependent receptor</fullName>
    </submittedName>
</protein>
<dbReference type="RefSeq" id="WP_198638580.1">
    <property type="nucleotide sequence ID" value="NZ_JAEHNY010000007.1"/>
</dbReference>
<keyword evidence="2 10" id="KW-0813">Transport</keyword>
<keyword evidence="12" id="KW-0732">Signal</keyword>
<evidence type="ECO:0000259" key="13">
    <source>
        <dbReference type="SMART" id="SM00965"/>
    </source>
</evidence>
<dbReference type="SUPFAM" id="SSF49464">
    <property type="entry name" value="Carboxypeptidase regulatory domain-like"/>
    <property type="match status" value="1"/>
</dbReference>
<dbReference type="InterPro" id="IPR012910">
    <property type="entry name" value="Plug_dom"/>
</dbReference>
<evidence type="ECO:0000256" key="4">
    <source>
        <dbReference type="ARBA" id="ARBA00022496"/>
    </source>
</evidence>
<dbReference type="InterPro" id="IPR011662">
    <property type="entry name" value="Secretin/TonB_short_N"/>
</dbReference>
<dbReference type="SMART" id="SM00965">
    <property type="entry name" value="STN"/>
    <property type="match status" value="1"/>
</dbReference>
<dbReference type="InterPro" id="IPR039426">
    <property type="entry name" value="TonB-dep_rcpt-like"/>
</dbReference>
<dbReference type="InterPro" id="IPR037066">
    <property type="entry name" value="Plug_dom_sf"/>
</dbReference>
<dbReference type="Pfam" id="PF13715">
    <property type="entry name" value="CarbopepD_reg_2"/>
    <property type="match status" value="1"/>
</dbReference>
<evidence type="ECO:0000256" key="6">
    <source>
        <dbReference type="ARBA" id="ARBA00023004"/>
    </source>
</evidence>
<dbReference type="NCBIfam" id="TIGR04056">
    <property type="entry name" value="OMP_RagA_SusC"/>
    <property type="match status" value="1"/>
</dbReference>